<dbReference type="AlphaFoldDB" id="A0A6G0SCJ0"/>
<reference evidence="1 2" key="1">
    <citation type="submission" date="2018-09" db="EMBL/GenBank/DDBJ databases">
        <title>Genomic investigation of the strawberry pathogen Phytophthora fragariae indicates pathogenicity is determined by transcriptional variation in three key races.</title>
        <authorList>
            <person name="Adams T.M."/>
            <person name="Armitage A.D."/>
            <person name="Sobczyk M.K."/>
            <person name="Bates H.J."/>
            <person name="Dunwell J.M."/>
            <person name="Nellist C.F."/>
            <person name="Harrison R.J."/>
        </authorList>
    </citation>
    <scope>NUCLEOTIDE SEQUENCE [LARGE SCALE GENOMIC DNA]</scope>
    <source>
        <strain evidence="1 2">NOV-77</strain>
    </source>
</reference>
<name>A0A6G0SCJ0_9STRA</name>
<evidence type="ECO:0000313" key="2">
    <source>
        <dbReference type="Proteomes" id="UP000486351"/>
    </source>
</evidence>
<evidence type="ECO:0000313" key="1">
    <source>
        <dbReference type="EMBL" id="KAE9354154.1"/>
    </source>
</evidence>
<sequence length="79" mass="9066">MKLTHLSELGQRCIKRTLHQIAERLPKPSVPMVMALLLDPRTKSAAETFLRIPDTADAVTDKILEKTKALLRIEHRVFY</sequence>
<accession>A0A6G0SCJ0</accession>
<organism evidence="1 2">
    <name type="scientific">Phytophthora fragariae</name>
    <dbReference type="NCBI Taxonomy" id="53985"/>
    <lineage>
        <taxon>Eukaryota</taxon>
        <taxon>Sar</taxon>
        <taxon>Stramenopiles</taxon>
        <taxon>Oomycota</taxon>
        <taxon>Peronosporomycetes</taxon>
        <taxon>Peronosporales</taxon>
        <taxon>Peronosporaceae</taxon>
        <taxon>Phytophthora</taxon>
    </lineage>
</organism>
<comment type="caution">
    <text evidence="1">The sequence shown here is derived from an EMBL/GenBank/DDBJ whole genome shotgun (WGS) entry which is preliminary data.</text>
</comment>
<dbReference type="Proteomes" id="UP000486351">
    <property type="component" value="Unassembled WGS sequence"/>
</dbReference>
<protein>
    <submittedName>
        <fullName evidence="1">Uncharacterized protein</fullName>
    </submittedName>
</protein>
<gene>
    <name evidence="1" type="ORF">PF008_g4669</name>
</gene>
<dbReference type="EMBL" id="QXFY01000162">
    <property type="protein sequence ID" value="KAE9354154.1"/>
    <property type="molecule type" value="Genomic_DNA"/>
</dbReference>
<proteinExistence type="predicted"/>